<organism evidence="8 9">
    <name type="scientific">Paramagnetospirillum kuznetsovii</name>
    <dbReference type="NCBI Taxonomy" id="2053833"/>
    <lineage>
        <taxon>Bacteria</taxon>
        <taxon>Pseudomonadati</taxon>
        <taxon>Pseudomonadota</taxon>
        <taxon>Alphaproteobacteria</taxon>
        <taxon>Rhodospirillales</taxon>
        <taxon>Magnetospirillaceae</taxon>
        <taxon>Paramagnetospirillum</taxon>
    </lineage>
</organism>
<reference evidence="8 9" key="1">
    <citation type="submission" date="2017-11" db="EMBL/GenBank/DDBJ databases">
        <title>Draft genome sequence of magnetotactic bacterium Magnetospirillum kuznetsovii LBB-42.</title>
        <authorList>
            <person name="Grouzdev D.S."/>
            <person name="Rysina M.S."/>
            <person name="Baslerov R.V."/>
            <person name="Koziaeva V."/>
        </authorList>
    </citation>
    <scope>NUCLEOTIDE SEQUENCE [LARGE SCALE GENOMIC DNA]</scope>
    <source>
        <strain evidence="8 9">LBB-42</strain>
    </source>
</reference>
<dbReference type="Gene3D" id="3.40.50.280">
    <property type="entry name" value="Cobalamin-binding domain"/>
    <property type="match status" value="1"/>
</dbReference>
<evidence type="ECO:0000259" key="6">
    <source>
        <dbReference type="PROSITE" id="PS51332"/>
    </source>
</evidence>
<feature type="domain" description="B12-binding" evidence="6">
    <location>
        <begin position="1"/>
        <end position="144"/>
    </location>
</feature>
<dbReference type="GO" id="GO:0003824">
    <property type="term" value="F:catalytic activity"/>
    <property type="evidence" value="ECO:0007669"/>
    <property type="project" value="InterPro"/>
</dbReference>
<evidence type="ECO:0000259" key="7">
    <source>
        <dbReference type="PROSITE" id="PS51918"/>
    </source>
</evidence>
<comment type="caution">
    <text evidence="8">The sequence shown here is derived from an EMBL/GenBank/DDBJ whole genome shotgun (WGS) entry which is preliminary data.</text>
</comment>
<dbReference type="InterPro" id="IPR051198">
    <property type="entry name" value="BchE-like"/>
</dbReference>
<evidence type="ECO:0000256" key="3">
    <source>
        <dbReference type="ARBA" id="ARBA00022723"/>
    </source>
</evidence>
<evidence type="ECO:0000256" key="2">
    <source>
        <dbReference type="ARBA" id="ARBA00022691"/>
    </source>
</evidence>
<feature type="domain" description="Radical SAM core" evidence="7">
    <location>
        <begin position="191"/>
        <end position="424"/>
    </location>
</feature>
<dbReference type="Pfam" id="PF04055">
    <property type="entry name" value="Radical_SAM"/>
    <property type="match status" value="1"/>
</dbReference>
<dbReference type="GO" id="GO:0046872">
    <property type="term" value="F:metal ion binding"/>
    <property type="evidence" value="ECO:0007669"/>
    <property type="project" value="UniProtKB-KW"/>
</dbReference>
<keyword evidence="5" id="KW-0411">Iron-sulfur</keyword>
<protein>
    <submittedName>
        <fullName evidence="8">Uncharacterized protein</fullName>
    </submittedName>
</protein>
<dbReference type="PROSITE" id="PS51332">
    <property type="entry name" value="B12_BINDING"/>
    <property type="match status" value="1"/>
</dbReference>
<dbReference type="GO" id="GO:0031419">
    <property type="term" value="F:cobalamin binding"/>
    <property type="evidence" value="ECO:0007669"/>
    <property type="project" value="InterPro"/>
</dbReference>
<dbReference type="InterPro" id="IPR023404">
    <property type="entry name" value="rSAM_horseshoe"/>
</dbReference>
<dbReference type="SFLD" id="SFLDG01123">
    <property type="entry name" value="methyltransferase_(Class_B)"/>
    <property type="match status" value="1"/>
</dbReference>
<dbReference type="InterPro" id="IPR006158">
    <property type="entry name" value="Cobalamin-bd"/>
</dbReference>
<dbReference type="EMBL" id="PGTO01000001">
    <property type="protein sequence ID" value="RAU23551.1"/>
    <property type="molecule type" value="Genomic_DNA"/>
</dbReference>
<keyword evidence="3" id="KW-0479">Metal-binding</keyword>
<name>A0A364P2L0_9PROT</name>
<dbReference type="Proteomes" id="UP000251075">
    <property type="component" value="Unassembled WGS sequence"/>
</dbReference>
<dbReference type="CDD" id="cd01335">
    <property type="entry name" value="Radical_SAM"/>
    <property type="match status" value="1"/>
</dbReference>
<sequence>MKIFLGDLVHDWEKVSLWTFPLNIAYMAAYAEKRFPGRFEFRLFKRPQQMIDAIRAEKPDVVGLSHYVWNANLSALVFKLAKQADPATLTVGGGPVFTSLNANEEGGRAFFTNKSPHCDAYVVNQGERGFVSLLESWLAAEGDLNRLKSAPVPGCLVHQGGSAVTVGEALDPLFELDEIPSPYLGGLLDPFFAEPFVPVMETNRSCPYRCTFCAWGIGTGKLARFSDERIMAEIDYIAERCKKTANLFIADANFGILDRDEEVAARLRANHDRTGYPGHVICQWNKTRPDRVLKTAIALGELSEVGASMQSFNPSVLDAIKRKNLALDQVLDMNRRMQDAGLKAPLFSELIIGLPNETRESHLDGNRILLDAGAEVFNYNLHLLPGTEMDSAQSRRDYFKRTGWRLHDNAFGIYDGVTVFEGQEVVLETNAMSMAELRGFRLIHFLIQFMWSRKWYYDFLQLFRQAGLHPIDLIVAVDDAFRTATGEIGQVFARFQSDHDLEMFATYQDLCAHWAKPENLERLRQGKYGKLNYMFTYEILLGHYDAFNRFLMEVAEAEVTRRGLPDAAALLDQCREILAFAAELRVELTRELDGVVDRKRRSFSYDLLSWRASGYQGPPAAMGGSARYDYEFFLGERQKNMLERQLSQFRSHSANLTLRKMSEEMSADDFFYQVGTA</sequence>
<dbReference type="RefSeq" id="WP_112141781.1">
    <property type="nucleotide sequence ID" value="NZ_PGTO01000001.1"/>
</dbReference>
<accession>A0A364P2L0</accession>
<dbReference type="InterPro" id="IPR007197">
    <property type="entry name" value="rSAM"/>
</dbReference>
<dbReference type="PROSITE" id="PS51918">
    <property type="entry name" value="RADICAL_SAM"/>
    <property type="match status" value="1"/>
</dbReference>
<dbReference type="InterPro" id="IPR006638">
    <property type="entry name" value="Elp3/MiaA/NifB-like_rSAM"/>
</dbReference>
<evidence type="ECO:0000256" key="4">
    <source>
        <dbReference type="ARBA" id="ARBA00023004"/>
    </source>
</evidence>
<dbReference type="OrthoDB" id="9801424at2"/>
<dbReference type="PANTHER" id="PTHR43409:SF16">
    <property type="entry name" value="SLR0320 PROTEIN"/>
    <property type="match status" value="1"/>
</dbReference>
<dbReference type="SUPFAM" id="SSF102114">
    <property type="entry name" value="Radical SAM enzymes"/>
    <property type="match status" value="1"/>
</dbReference>
<dbReference type="PANTHER" id="PTHR43409">
    <property type="entry name" value="ANAEROBIC MAGNESIUM-PROTOPORPHYRIN IX MONOMETHYL ESTER CYCLASE-RELATED"/>
    <property type="match status" value="1"/>
</dbReference>
<dbReference type="SMART" id="SM00729">
    <property type="entry name" value="Elp3"/>
    <property type="match status" value="1"/>
</dbReference>
<dbReference type="SFLD" id="SFLDG01082">
    <property type="entry name" value="B12-binding_domain_containing"/>
    <property type="match status" value="1"/>
</dbReference>
<comment type="cofactor">
    <cofactor evidence="1">
        <name>[4Fe-4S] cluster</name>
        <dbReference type="ChEBI" id="CHEBI:49883"/>
    </cofactor>
</comment>
<dbReference type="InterPro" id="IPR058240">
    <property type="entry name" value="rSAM_sf"/>
</dbReference>
<dbReference type="Pfam" id="PF02310">
    <property type="entry name" value="B12-binding"/>
    <property type="match status" value="1"/>
</dbReference>
<keyword evidence="2" id="KW-0949">S-adenosyl-L-methionine</keyword>
<dbReference type="AlphaFoldDB" id="A0A364P2L0"/>
<keyword evidence="4" id="KW-0408">Iron</keyword>
<gene>
    <name evidence="8" type="ORF">CU669_00125</name>
</gene>
<evidence type="ECO:0000313" key="8">
    <source>
        <dbReference type="EMBL" id="RAU23551.1"/>
    </source>
</evidence>
<dbReference type="SFLD" id="SFLDS00029">
    <property type="entry name" value="Radical_SAM"/>
    <property type="match status" value="1"/>
</dbReference>
<evidence type="ECO:0000256" key="1">
    <source>
        <dbReference type="ARBA" id="ARBA00001966"/>
    </source>
</evidence>
<dbReference type="GO" id="GO:0051539">
    <property type="term" value="F:4 iron, 4 sulfur cluster binding"/>
    <property type="evidence" value="ECO:0007669"/>
    <property type="project" value="UniProtKB-KW"/>
</dbReference>
<dbReference type="InterPro" id="IPR034466">
    <property type="entry name" value="Methyltransferase_Class_B"/>
</dbReference>
<evidence type="ECO:0000313" key="9">
    <source>
        <dbReference type="Proteomes" id="UP000251075"/>
    </source>
</evidence>
<evidence type="ECO:0000256" key="5">
    <source>
        <dbReference type="ARBA" id="ARBA00023014"/>
    </source>
</evidence>
<dbReference type="GO" id="GO:0005829">
    <property type="term" value="C:cytosol"/>
    <property type="evidence" value="ECO:0007669"/>
    <property type="project" value="TreeGrafter"/>
</dbReference>
<dbReference type="Gene3D" id="3.80.30.20">
    <property type="entry name" value="tm_1862 like domain"/>
    <property type="match status" value="1"/>
</dbReference>
<keyword evidence="9" id="KW-1185">Reference proteome</keyword>
<proteinExistence type="predicted"/>